<name>A0AAD6UWY5_9AGAR</name>
<evidence type="ECO:0000313" key="2">
    <source>
        <dbReference type="Proteomes" id="UP001219525"/>
    </source>
</evidence>
<protein>
    <submittedName>
        <fullName evidence="1">Uncharacterized protein</fullName>
    </submittedName>
</protein>
<organism evidence="1 2">
    <name type="scientific">Mycena pura</name>
    <dbReference type="NCBI Taxonomy" id="153505"/>
    <lineage>
        <taxon>Eukaryota</taxon>
        <taxon>Fungi</taxon>
        <taxon>Dikarya</taxon>
        <taxon>Basidiomycota</taxon>
        <taxon>Agaricomycotina</taxon>
        <taxon>Agaricomycetes</taxon>
        <taxon>Agaricomycetidae</taxon>
        <taxon>Agaricales</taxon>
        <taxon>Marasmiineae</taxon>
        <taxon>Mycenaceae</taxon>
        <taxon>Mycena</taxon>
    </lineage>
</organism>
<dbReference type="AlphaFoldDB" id="A0AAD6UWY5"/>
<proteinExistence type="predicted"/>
<dbReference type="GO" id="GO:0007166">
    <property type="term" value="P:cell surface receptor signaling pathway"/>
    <property type="evidence" value="ECO:0007669"/>
    <property type="project" value="InterPro"/>
</dbReference>
<dbReference type="CDD" id="cd21037">
    <property type="entry name" value="MLKL_NTD"/>
    <property type="match status" value="1"/>
</dbReference>
<evidence type="ECO:0000313" key="1">
    <source>
        <dbReference type="EMBL" id="KAJ7196486.1"/>
    </source>
</evidence>
<reference evidence="1" key="1">
    <citation type="submission" date="2023-03" db="EMBL/GenBank/DDBJ databases">
        <title>Massive genome expansion in bonnet fungi (Mycena s.s.) driven by repeated elements and novel gene families across ecological guilds.</title>
        <authorList>
            <consortium name="Lawrence Berkeley National Laboratory"/>
            <person name="Harder C.B."/>
            <person name="Miyauchi S."/>
            <person name="Viragh M."/>
            <person name="Kuo A."/>
            <person name="Thoen E."/>
            <person name="Andreopoulos B."/>
            <person name="Lu D."/>
            <person name="Skrede I."/>
            <person name="Drula E."/>
            <person name="Henrissat B."/>
            <person name="Morin E."/>
            <person name="Kohler A."/>
            <person name="Barry K."/>
            <person name="LaButti K."/>
            <person name="Morin E."/>
            <person name="Salamov A."/>
            <person name="Lipzen A."/>
            <person name="Mereny Z."/>
            <person name="Hegedus B."/>
            <person name="Baldrian P."/>
            <person name="Stursova M."/>
            <person name="Weitz H."/>
            <person name="Taylor A."/>
            <person name="Grigoriev I.V."/>
            <person name="Nagy L.G."/>
            <person name="Martin F."/>
            <person name="Kauserud H."/>
        </authorList>
    </citation>
    <scope>NUCLEOTIDE SEQUENCE</scope>
    <source>
        <strain evidence="1">9144</strain>
    </source>
</reference>
<dbReference type="InterPro" id="IPR036537">
    <property type="entry name" value="Adaptor_Cbl_N_dom_sf"/>
</dbReference>
<dbReference type="InterPro" id="IPR059179">
    <property type="entry name" value="MLKL-like_MCAfunc"/>
</dbReference>
<accession>A0AAD6UWY5</accession>
<sequence length="209" mass="23372">MVSTMKTNKDDLAKLEKALQALTAINVSDCSEDLAQQLNTFTSNLNPIITQCKTLEQKSQFARIFNSKEHKEEIQGIRESIKSLICNFTFYSNISIEKMVSDMLSKVNKIQKSIEDIAPQVIQDIKLEFDQAHKRAILADLKYVSARYNAENTPDMCMAGTRVAIIKDIVNCLTSPPDPSKRIVMLSGSTYIAHISSLTRPVANAMQLV</sequence>
<comment type="caution">
    <text evidence="1">The sequence shown here is derived from an EMBL/GenBank/DDBJ whole genome shotgun (WGS) entry which is preliminary data.</text>
</comment>
<dbReference type="EMBL" id="JARJCW010000083">
    <property type="protein sequence ID" value="KAJ7196486.1"/>
    <property type="molecule type" value="Genomic_DNA"/>
</dbReference>
<dbReference type="Proteomes" id="UP001219525">
    <property type="component" value="Unassembled WGS sequence"/>
</dbReference>
<keyword evidence="2" id="KW-1185">Reference proteome</keyword>
<gene>
    <name evidence="1" type="ORF">GGX14DRAFT_196362</name>
</gene>
<dbReference type="Gene3D" id="1.20.930.20">
    <property type="entry name" value="Adaptor protein Cbl, N-terminal domain"/>
    <property type="match status" value="1"/>
</dbReference>